<dbReference type="Gene3D" id="4.10.1250.10">
    <property type="entry name" value="Aminomethyltransferase fragment"/>
    <property type="match status" value="1"/>
</dbReference>
<evidence type="ECO:0000259" key="13">
    <source>
        <dbReference type="Pfam" id="PF08669"/>
    </source>
</evidence>
<evidence type="ECO:0000256" key="5">
    <source>
        <dbReference type="ARBA" id="ARBA00022576"/>
    </source>
</evidence>
<dbReference type="InterPro" id="IPR013977">
    <property type="entry name" value="GcvT_C"/>
</dbReference>
<dbReference type="FunFam" id="1.25.40.150:FF:000002">
    <property type="entry name" value="V-type proton ATPase subunit H"/>
    <property type="match status" value="1"/>
</dbReference>
<dbReference type="Gene3D" id="2.40.30.110">
    <property type="entry name" value="Aminomethyltransferase beta-barrel domains"/>
    <property type="match status" value="1"/>
</dbReference>
<dbReference type="Gene3D" id="3.30.70.1400">
    <property type="entry name" value="Aminomethyltransferase beta-barrel domains"/>
    <property type="match status" value="1"/>
</dbReference>
<dbReference type="Pfam" id="PF11698">
    <property type="entry name" value="V-ATPase_H_C"/>
    <property type="match status" value="1"/>
</dbReference>
<evidence type="ECO:0000256" key="1">
    <source>
        <dbReference type="ARBA" id="ARBA00008609"/>
    </source>
</evidence>
<keyword evidence="5" id="KW-0032">Aminotransferase</keyword>
<keyword evidence="16" id="KW-1185">Reference proteome</keyword>
<comment type="similarity">
    <text evidence="1">Belongs to the GcvT family.</text>
</comment>
<evidence type="ECO:0000313" key="15">
    <source>
        <dbReference type="EMBL" id="KAK2073133.1"/>
    </source>
</evidence>
<keyword evidence="8" id="KW-0406">Ion transport</keyword>
<feature type="domain" description="GCVT N-terminal" evidence="12">
    <location>
        <begin position="594"/>
        <end position="867"/>
    </location>
</feature>
<feature type="region of interest" description="Disordered" evidence="11">
    <location>
        <begin position="499"/>
        <end position="524"/>
    </location>
</feature>
<dbReference type="PANTHER" id="PTHR43757:SF2">
    <property type="entry name" value="AMINOMETHYLTRANSFERASE, MITOCHONDRIAL"/>
    <property type="match status" value="1"/>
</dbReference>
<evidence type="ECO:0000256" key="8">
    <source>
        <dbReference type="ARBA" id="ARBA00023065"/>
    </source>
</evidence>
<dbReference type="InterPro" id="IPR028896">
    <property type="entry name" value="GcvT/YgfZ/DmdA"/>
</dbReference>
<evidence type="ECO:0000259" key="12">
    <source>
        <dbReference type="Pfam" id="PF01571"/>
    </source>
</evidence>
<dbReference type="GO" id="GO:0005739">
    <property type="term" value="C:mitochondrion"/>
    <property type="evidence" value="ECO:0007669"/>
    <property type="project" value="TreeGrafter"/>
</dbReference>
<dbReference type="Gene3D" id="3.30.1360.120">
    <property type="entry name" value="Probable tRNA modification gtpase trme, domain 1"/>
    <property type="match status" value="1"/>
</dbReference>
<dbReference type="FunFam" id="3.30.70.1400:FF:000001">
    <property type="entry name" value="Aminomethyltransferase"/>
    <property type="match status" value="1"/>
</dbReference>
<feature type="domain" description="Aminomethyltransferase C-terminal" evidence="13">
    <location>
        <begin position="900"/>
        <end position="985"/>
    </location>
</feature>
<dbReference type="NCBIfam" id="TIGR00528">
    <property type="entry name" value="gcvT"/>
    <property type="match status" value="1"/>
</dbReference>
<dbReference type="InterPro" id="IPR004908">
    <property type="entry name" value="ATPase_V1-cplx_hsu"/>
</dbReference>
<dbReference type="SUPFAM" id="SSF101790">
    <property type="entry name" value="Aminomethyltransferase beta-barrel domain"/>
    <property type="match status" value="1"/>
</dbReference>
<evidence type="ECO:0000313" key="16">
    <source>
        <dbReference type="Proteomes" id="UP001217918"/>
    </source>
</evidence>
<dbReference type="InterPro" id="IPR006222">
    <property type="entry name" value="GCVT_N"/>
</dbReference>
<dbReference type="Pfam" id="PF03224">
    <property type="entry name" value="V-ATPase_H_N"/>
    <property type="match status" value="1"/>
</dbReference>
<sequence>MSLDPPTYLTSLQGNVRQRPIPWDGAVRSGHLTEEQLAKIRAVDKSRRDVRIQTVESDLDGYRVLFIGEAGKPSVLQMAAKLKDVIQYILVLLSDLLDTVPALSKALFKSDDPYQHFLPLLAHSTNPEDPIPLLTSTVLVSLMASSRDESPATVEKALPMILSYVSSLAKNSDPGLQDIGVQELSTLLYGRVSRKQFWNQRSETVAPLIAVLRTATGAGNGNGNGKINGNGDSSARVWSGTTTAMASGATSVRGGGFEASLSGCVGLQLLYHVLLVMWQLSFEAEEVGQELDEEHDIILLYTQLLRLSPKEKTTRLLVSTLLNLLSANRNTLLPTAVLVRLPSFVQTLSSRQFTDTDLQEDLARLKDMLEEYTKTKTTFDEYVGEVNSGHLRWSPPHRNTVFWAENARKILEHENGELVRRLAEMMKKPWDNDKAVLAIACNDVGSLVREAPEKRSQLEKLGLKTRIMELMGEADENVRWESLRALGGWLKYSFETNRRNPESLGPDVGPREHRNFDTGSDPSVIGRLEREKSIEHDASALATGSTAQVGRYRPQSPSRLVVREKSHCRHASSTATGTGAAAPLSTPPLRKTPLYDLHLAHGARMVPFGGFHMPVQYAGLSVSDSHHFTRAHASLFDVSHMVQRVFAGPGAARFLQRVTPADLEALPAHRGTLSCLMAADGTGGIVDDTVLMRLPDSTFYVVTNAACRDKDDAYFAAEMDKWNREHGQESQVQHRELKGQGLVALQGPESEAVLRATLADPGALDLKALLFGQSAYAKLKLPGAGSSSPLLISRAGYTGEDGFEISIPGPETAAVTEALLAAGGPGRIQLAGLGARDSLRLEAGMCLYGHDLDESTTPVEAGLSWIIPAGRRGADAGYHGAAVLARQLVPRSKGGSGVQRRRVGLVVEGAPAREEAAIFGRAGAEGGDVDAASIGSVTSGCPSPTLGKNIAMGYVKEGFHKAGTEVDVLVRNRRRKAVVTRMPFVPTKYWKGIAPA</sequence>
<dbReference type="EMBL" id="JAQQPM010000006">
    <property type="protein sequence ID" value="KAK2073133.1"/>
    <property type="molecule type" value="Genomic_DNA"/>
</dbReference>
<dbReference type="AlphaFoldDB" id="A0AAD9I8J2"/>
<evidence type="ECO:0000256" key="4">
    <source>
        <dbReference type="ARBA" id="ARBA00022448"/>
    </source>
</evidence>
<dbReference type="GO" id="GO:0000221">
    <property type="term" value="C:vacuolar proton-transporting V-type ATPase, V1 domain"/>
    <property type="evidence" value="ECO:0007669"/>
    <property type="project" value="InterPro"/>
</dbReference>
<keyword evidence="7" id="KW-0375">Hydrogen ion transport</keyword>
<comment type="catalytic activity">
    <reaction evidence="10">
        <text>N(6)-[(R)-S(8)-aminomethyldihydrolipoyl]-L-lysyl-[protein] + (6S)-5,6,7,8-tetrahydrofolate = N(6)-[(R)-dihydrolipoyl]-L-lysyl-[protein] + (6R)-5,10-methylene-5,6,7,8-tetrahydrofolate + NH4(+)</text>
        <dbReference type="Rhea" id="RHEA:16945"/>
        <dbReference type="Rhea" id="RHEA-COMP:10475"/>
        <dbReference type="Rhea" id="RHEA-COMP:10492"/>
        <dbReference type="ChEBI" id="CHEBI:15636"/>
        <dbReference type="ChEBI" id="CHEBI:28938"/>
        <dbReference type="ChEBI" id="CHEBI:57453"/>
        <dbReference type="ChEBI" id="CHEBI:83100"/>
        <dbReference type="ChEBI" id="CHEBI:83143"/>
        <dbReference type="EC" id="2.1.2.10"/>
    </reaction>
</comment>
<reference evidence="15" key="1">
    <citation type="journal article" date="2023" name="Mol. Plant Microbe Interact.">
        <title>Elucidating the Obligate Nature and Biological Capacity of an Invasive Fungal Corn Pathogen.</title>
        <authorList>
            <person name="MacCready J.S."/>
            <person name="Roggenkamp E.M."/>
            <person name="Gdanetz K."/>
            <person name="Chilvers M.I."/>
        </authorList>
    </citation>
    <scope>NUCLEOTIDE SEQUENCE</scope>
    <source>
        <strain evidence="15">PM02</strain>
    </source>
</reference>
<accession>A0AAD9I8J2</accession>
<organism evidence="15 16">
    <name type="scientific">Phyllachora maydis</name>
    <dbReference type="NCBI Taxonomy" id="1825666"/>
    <lineage>
        <taxon>Eukaryota</taxon>
        <taxon>Fungi</taxon>
        <taxon>Dikarya</taxon>
        <taxon>Ascomycota</taxon>
        <taxon>Pezizomycotina</taxon>
        <taxon>Sordariomycetes</taxon>
        <taxon>Sordariomycetidae</taxon>
        <taxon>Phyllachorales</taxon>
        <taxon>Phyllachoraceae</taxon>
        <taxon>Phyllachora</taxon>
    </lineage>
</organism>
<dbReference type="GO" id="GO:0004047">
    <property type="term" value="F:aminomethyltransferase activity"/>
    <property type="evidence" value="ECO:0007669"/>
    <property type="project" value="UniProtKB-EC"/>
</dbReference>
<dbReference type="PANTHER" id="PTHR43757">
    <property type="entry name" value="AMINOMETHYLTRANSFERASE"/>
    <property type="match status" value="1"/>
</dbReference>
<keyword evidence="4" id="KW-0813">Transport</keyword>
<dbReference type="Pfam" id="PF01571">
    <property type="entry name" value="GCV_T"/>
    <property type="match status" value="1"/>
</dbReference>
<dbReference type="GO" id="GO:0005960">
    <property type="term" value="C:glycine cleavage complex"/>
    <property type="evidence" value="ECO:0007669"/>
    <property type="project" value="InterPro"/>
</dbReference>
<evidence type="ECO:0000256" key="10">
    <source>
        <dbReference type="ARBA" id="ARBA00047665"/>
    </source>
</evidence>
<dbReference type="GO" id="GO:0046961">
    <property type="term" value="F:proton-transporting ATPase activity, rotational mechanism"/>
    <property type="evidence" value="ECO:0007669"/>
    <property type="project" value="InterPro"/>
</dbReference>
<dbReference type="FunFam" id="1.25.10.10:FF:000326">
    <property type="entry name" value="V-type proton ATPase subunit H"/>
    <property type="match status" value="1"/>
</dbReference>
<comment type="similarity">
    <text evidence="2">Belongs to the V-ATPase H subunit family.</text>
</comment>
<name>A0AAD9I8J2_9PEZI</name>
<dbReference type="InterPro" id="IPR027266">
    <property type="entry name" value="TrmE/GcvT-like"/>
</dbReference>
<dbReference type="FunFam" id="2.40.30.110:FF:000002">
    <property type="entry name" value="Aminomethyltransferase"/>
    <property type="match status" value="1"/>
</dbReference>
<dbReference type="Gene3D" id="1.25.40.150">
    <property type="entry name" value="V-type ATPase, subunit H, C-terminal domain"/>
    <property type="match status" value="1"/>
</dbReference>
<dbReference type="Proteomes" id="UP001217918">
    <property type="component" value="Unassembled WGS sequence"/>
</dbReference>
<evidence type="ECO:0000256" key="11">
    <source>
        <dbReference type="SAM" id="MobiDB-lite"/>
    </source>
</evidence>
<dbReference type="InterPro" id="IPR029043">
    <property type="entry name" value="GcvT/YgfZ_C"/>
</dbReference>
<dbReference type="EC" id="2.1.2.10" evidence="3"/>
<dbReference type="SUPFAM" id="SSF103025">
    <property type="entry name" value="Folate-binding domain"/>
    <property type="match status" value="1"/>
</dbReference>
<comment type="caution">
    <text evidence="15">The sequence shown here is derived from an EMBL/GenBank/DDBJ whole genome shotgun (WGS) entry which is preliminary data.</text>
</comment>
<evidence type="ECO:0000256" key="6">
    <source>
        <dbReference type="ARBA" id="ARBA00022679"/>
    </source>
</evidence>
<dbReference type="GO" id="GO:0008483">
    <property type="term" value="F:transaminase activity"/>
    <property type="evidence" value="ECO:0007669"/>
    <property type="project" value="UniProtKB-KW"/>
</dbReference>
<evidence type="ECO:0000256" key="7">
    <source>
        <dbReference type="ARBA" id="ARBA00022781"/>
    </source>
</evidence>
<protein>
    <recommendedName>
        <fullName evidence="3">aminomethyltransferase</fullName>
        <ecNumber evidence="3">2.1.2.10</ecNumber>
    </recommendedName>
    <alternativeName>
        <fullName evidence="9">Glycine cleavage system T protein</fullName>
    </alternativeName>
</protein>
<dbReference type="InterPro" id="IPR006223">
    <property type="entry name" value="GcvT"/>
</dbReference>
<dbReference type="InterPro" id="IPR016024">
    <property type="entry name" value="ARM-type_fold"/>
</dbReference>
<keyword evidence="6" id="KW-0808">Transferase</keyword>
<dbReference type="InterPro" id="IPR011989">
    <property type="entry name" value="ARM-like"/>
</dbReference>
<dbReference type="Pfam" id="PF08669">
    <property type="entry name" value="GCV_T_C"/>
    <property type="match status" value="1"/>
</dbReference>
<evidence type="ECO:0000256" key="9">
    <source>
        <dbReference type="ARBA" id="ARBA00031395"/>
    </source>
</evidence>
<gene>
    <name evidence="15" type="ORF">P8C59_007436</name>
</gene>
<dbReference type="InterPro" id="IPR011987">
    <property type="entry name" value="ATPase_V1-cplx_hsu_C"/>
</dbReference>
<dbReference type="SUPFAM" id="SSF48371">
    <property type="entry name" value="ARM repeat"/>
    <property type="match status" value="1"/>
</dbReference>
<evidence type="ECO:0000259" key="14">
    <source>
        <dbReference type="Pfam" id="PF11698"/>
    </source>
</evidence>
<evidence type="ECO:0000256" key="2">
    <source>
        <dbReference type="ARBA" id="ARBA00008613"/>
    </source>
</evidence>
<dbReference type="Gene3D" id="1.25.10.10">
    <property type="entry name" value="Leucine-rich Repeat Variant"/>
    <property type="match status" value="1"/>
</dbReference>
<proteinExistence type="inferred from homology"/>
<evidence type="ECO:0000256" key="3">
    <source>
        <dbReference type="ARBA" id="ARBA00012616"/>
    </source>
</evidence>
<feature type="domain" description="ATPase V1 complex subunit H C-terminal" evidence="14">
    <location>
        <begin position="376"/>
        <end position="494"/>
    </location>
</feature>
<dbReference type="GO" id="GO:0006546">
    <property type="term" value="P:glycine catabolic process"/>
    <property type="evidence" value="ECO:0007669"/>
    <property type="project" value="InterPro"/>
</dbReference>
<dbReference type="InterPro" id="IPR038497">
    <property type="entry name" value="ATPase_V1-cplx_hsu_C_sf"/>
</dbReference>